<keyword evidence="2" id="KW-1185">Reference proteome</keyword>
<dbReference type="RefSeq" id="WP_350402054.1">
    <property type="nucleotide sequence ID" value="NZ_JBELOE010000216.1"/>
</dbReference>
<accession>A0ABV1RI11</accession>
<gene>
    <name evidence="1" type="ORF">ABS311_11870</name>
</gene>
<name>A0ABV1RI11_9ALTE</name>
<dbReference type="EMBL" id="JBELOE010000216">
    <property type="protein sequence ID" value="MER2492572.1"/>
    <property type="molecule type" value="Genomic_DNA"/>
</dbReference>
<organism evidence="1 2">
    <name type="scientific">Catenovulum sediminis</name>
    <dbReference type="NCBI Taxonomy" id="1740262"/>
    <lineage>
        <taxon>Bacteria</taxon>
        <taxon>Pseudomonadati</taxon>
        <taxon>Pseudomonadota</taxon>
        <taxon>Gammaproteobacteria</taxon>
        <taxon>Alteromonadales</taxon>
        <taxon>Alteromonadaceae</taxon>
        <taxon>Catenovulum</taxon>
    </lineage>
</organism>
<evidence type="ECO:0000313" key="1">
    <source>
        <dbReference type="EMBL" id="MER2492572.1"/>
    </source>
</evidence>
<reference evidence="1 2" key="1">
    <citation type="submission" date="2024-06" db="EMBL/GenBank/DDBJ databases">
        <authorList>
            <person name="Chen R.Y."/>
        </authorList>
    </citation>
    <scope>NUCLEOTIDE SEQUENCE [LARGE SCALE GENOMIC DNA]</scope>
    <source>
        <strain evidence="1 2">D2</strain>
    </source>
</reference>
<protein>
    <recommendedName>
        <fullName evidence="3">Lipoprotein</fullName>
    </recommendedName>
</protein>
<evidence type="ECO:0008006" key="3">
    <source>
        <dbReference type="Google" id="ProtNLM"/>
    </source>
</evidence>
<evidence type="ECO:0000313" key="2">
    <source>
        <dbReference type="Proteomes" id="UP001467690"/>
    </source>
</evidence>
<comment type="caution">
    <text evidence="1">The sequence shown here is derived from an EMBL/GenBank/DDBJ whole genome shotgun (WGS) entry which is preliminary data.</text>
</comment>
<dbReference type="Proteomes" id="UP001467690">
    <property type="component" value="Unassembled WGS sequence"/>
</dbReference>
<proteinExistence type="predicted"/>
<sequence length="527" mass="56928">MLKRKLSVISAALFCTACSVEIQTDDHDKQEPNDYPDQVETTAEKIFPVGLAASSPFIDEIDTQTDTSAASAQRPLGTVPHYIWATRRIARVLNGMTPLRDDFMVEAFYRRGHNANCFGPEIAYQGHVDATSSDMEDGTLPSGDVGIWLTSADNGQACSVAQTNSLLRGVQSQSRMALMTLASMVSTAIAEGESLPTDGESLDLTVAMDNLGLSDINFTSAVISRADDAWVYSVEFAYQVDGHDYDIWLEMNHMPGSDISIYDGNLSYLVEGEVGVAGIEFQGGNCALDERSLAGSLSYSRDGSDIALQARTATLCGHDVSNAFNADGLVDVDNLYDSVSNPDGWSENFAIFGANFSQQTIEGEYTYVWQAGAHDSHSRIITVGLNDPDLANGEAHYGYGDTIDNTDGWIKGFICNWAGPNNDHTLQPYTQRQHIDYDESTGLYDGTAHRANIAYAPTNSCDYDGLASFVFDIDASGALGDIADESADLAYANDLWASSDTTLSVPEALQARGIDVPEIPFGWPADE</sequence>